<feature type="active site" description="Proton acceptor" evidence="10">
    <location>
        <position position="288"/>
    </location>
</feature>
<evidence type="ECO:0000259" key="12">
    <source>
        <dbReference type="Pfam" id="PF04209"/>
    </source>
</evidence>
<keyword evidence="3 11" id="KW-0479">Metal-binding</keyword>
<dbReference type="InterPro" id="IPR046451">
    <property type="entry name" value="HgmA_C"/>
</dbReference>
<feature type="binding site" evidence="11">
    <location>
        <position position="346"/>
    </location>
    <ligand>
        <name>homogentisate</name>
        <dbReference type="ChEBI" id="CHEBI:16169"/>
    </ligand>
</feature>
<evidence type="ECO:0000256" key="10">
    <source>
        <dbReference type="PIRSR" id="PIRSR605708-1"/>
    </source>
</evidence>
<dbReference type="EC" id="1.13.11.5" evidence="9"/>
<comment type="similarity">
    <text evidence="2">Belongs to the homogentisate dioxygenase family.</text>
</comment>
<dbReference type="AlphaFoldDB" id="A0A1W6MXZ7"/>
<gene>
    <name evidence="14" type="ORF">B1812_16360</name>
</gene>
<keyword evidence="7 11" id="KW-0408">Iron</keyword>
<feature type="domain" description="Homogentisate 1,2-dioxygenase N-terminal" evidence="13">
    <location>
        <begin position="6"/>
        <end position="275"/>
    </location>
</feature>
<keyword evidence="4" id="KW-0828">Tyrosine catabolism</keyword>
<evidence type="ECO:0000256" key="3">
    <source>
        <dbReference type="ARBA" id="ARBA00022723"/>
    </source>
</evidence>
<dbReference type="InterPro" id="IPR046452">
    <property type="entry name" value="HgmA_N"/>
</dbReference>
<evidence type="ECO:0000313" key="15">
    <source>
        <dbReference type="Proteomes" id="UP000193978"/>
    </source>
</evidence>
<proteinExistence type="inferred from homology"/>
<dbReference type="OrthoDB" id="9811253at2"/>
<feature type="domain" description="Homogentisate 1,2-dioxygenase C-terminal" evidence="12">
    <location>
        <begin position="277"/>
        <end position="428"/>
    </location>
</feature>
<dbReference type="InterPro" id="IPR011051">
    <property type="entry name" value="RmlC_Cupin_sf"/>
</dbReference>
<dbReference type="FunFam" id="2.60.120.10:FF:000034">
    <property type="entry name" value="Homogentisate 1,2-dioxygenase"/>
    <property type="match status" value="1"/>
</dbReference>
<evidence type="ECO:0000313" key="14">
    <source>
        <dbReference type="EMBL" id="ARN82396.1"/>
    </source>
</evidence>
<dbReference type="SUPFAM" id="SSF51182">
    <property type="entry name" value="RmlC-like cupins"/>
    <property type="match status" value="1"/>
</dbReference>
<dbReference type="GO" id="GO:0006559">
    <property type="term" value="P:L-phenylalanine catabolic process"/>
    <property type="evidence" value="ECO:0007669"/>
    <property type="project" value="UniProtKB-UniRule"/>
</dbReference>
<evidence type="ECO:0000256" key="11">
    <source>
        <dbReference type="PIRSR" id="PIRSR605708-2"/>
    </source>
</evidence>
<dbReference type="Pfam" id="PF20510">
    <property type="entry name" value="HgmA_N"/>
    <property type="match status" value="1"/>
</dbReference>
<dbReference type="Pfam" id="PF04209">
    <property type="entry name" value="HgmA_C"/>
    <property type="match status" value="1"/>
</dbReference>
<dbReference type="NCBIfam" id="TIGR01015">
    <property type="entry name" value="hmgA"/>
    <property type="match status" value="1"/>
</dbReference>
<dbReference type="InterPro" id="IPR005708">
    <property type="entry name" value="Homogentis_dOase"/>
</dbReference>
<accession>A0A1W6MXZ7</accession>
<dbReference type="CDD" id="cd07000">
    <property type="entry name" value="cupin_HGO_N"/>
    <property type="match status" value="1"/>
</dbReference>
<feature type="binding site" evidence="11">
    <location>
        <position position="331"/>
    </location>
    <ligand>
        <name>Fe cation</name>
        <dbReference type="ChEBI" id="CHEBI:24875"/>
    </ligand>
</feature>
<dbReference type="STRING" id="655015.B1812_16360"/>
<comment type="cofactor">
    <cofactor evidence="1 11">
        <name>Fe cation</name>
        <dbReference type="ChEBI" id="CHEBI:24875"/>
    </cofactor>
</comment>
<dbReference type="PANTHER" id="PTHR11056">
    <property type="entry name" value="HOMOGENTISATE 1,2-DIOXYGENASE"/>
    <property type="match status" value="1"/>
</dbReference>
<organism evidence="14 15">
    <name type="scientific">Methylocystis bryophila</name>
    <dbReference type="NCBI Taxonomy" id="655015"/>
    <lineage>
        <taxon>Bacteria</taxon>
        <taxon>Pseudomonadati</taxon>
        <taxon>Pseudomonadota</taxon>
        <taxon>Alphaproteobacteria</taxon>
        <taxon>Hyphomicrobiales</taxon>
        <taxon>Methylocystaceae</taxon>
        <taxon>Methylocystis</taxon>
    </lineage>
</organism>
<evidence type="ECO:0000256" key="4">
    <source>
        <dbReference type="ARBA" id="ARBA00022878"/>
    </source>
</evidence>
<dbReference type="Proteomes" id="UP000193978">
    <property type="component" value="Chromosome"/>
</dbReference>
<dbReference type="GO" id="GO:0046872">
    <property type="term" value="F:metal ion binding"/>
    <property type="evidence" value="ECO:0007669"/>
    <property type="project" value="UniProtKB-KW"/>
</dbReference>
<dbReference type="InterPro" id="IPR014710">
    <property type="entry name" value="RmlC-like_jellyroll"/>
</dbReference>
<protein>
    <recommendedName>
        <fullName evidence="9">Homogentisate 1,2-dioxygenase</fullName>
        <ecNumber evidence="9">1.13.11.5</ecNumber>
    </recommendedName>
</protein>
<reference evidence="14 15" key="1">
    <citation type="submission" date="2017-02" db="EMBL/GenBank/DDBJ databases">
        <authorList>
            <person name="Peterson S.W."/>
        </authorList>
    </citation>
    <scope>NUCLEOTIDE SEQUENCE [LARGE SCALE GENOMIC DNA]</scope>
    <source>
        <strain evidence="14 15">S285</strain>
    </source>
</reference>
<dbReference type="PANTHER" id="PTHR11056:SF0">
    <property type="entry name" value="HOMOGENTISATE 1,2-DIOXYGENASE"/>
    <property type="match status" value="1"/>
</dbReference>
<dbReference type="Gene3D" id="2.60.120.10">
    <property type="entry name" value="Jelly Rolls"/>
    <property type="match status" value="1"/>
</dbReference>
<evidence type="ECO:0000256" key="6">
    <source>
        <dbReference type="ARBA" id="ARBA00023002"/>
    </source>
</evidence>
<dbReference type="GO" id="GO:0005737">
    <property type="term" value="C:cytoplasm"/>
    <property type="evidence" value="ECO:0007669"/>
    <property type="project" value="TreeGrafter"/>
</dbReference>
<dbReference type="RefSeq" id="WP_085772521.1">
    <property type="nucleotide sequence ID" value="NZ_AP027149.1"/>
</dbReference>
<sequence length="437" mass="47873">MSEALAYMAGFGNEFETEALAGALPKGQNAPQRCPYGLFAEQISGTAFTAPHGLNRRSWLYRLRPSVLHARRFAKRDQPLWKTAPASSPAQSVGAFRWSPSPMPTEELSFIAGVRTITTAGSADLRIGMAAHLYFVTQSMHDTYFCNADGELLIAPQQGELDLFTEFGRLHAAPGEICVIPRGVKFKVTVAGPARGYLCENYGAPFALPNRGAIGANGLANARDFHAPVAAFEDREEPGVLTFKWGGDFFDCALGYSPLDVVAWHGSYAPYKYDLRLFCPMGALLFDHPDPSINTVLSSASAETGVANVDFVIFPDRWQVAEHSFRPPWHHVNVMSEFMGLIFGRYDAKPEGFEPGGVSLHNALCPHGPDATAYELARASELKPERMSGALAFMFETRFPQHLTDYAATLPTLQKDYADCWSGLRKRFDGSFEGGSP</sequence>
<dbReference type="KEGG" id="mbry:B1812_16360"/>
<keyword evidence="5 14" id="KW-0223">Dioxygenase</keyword>
<dbReference type="EMBL" id="CP019948">
    <property type="protein sequence ID" value="ARN82396.1"/>
    <property type="molecule type" value="Genomic_DNA"/>
</dbReference>
<dbReference type="GO" id="GO:0006572">
    <property type="term" value="P:L-tyrosine catabolic process"/>
    <property type="evidence" value="ECO:0007669"/>
    <property type="project" value="UniProtKB-UniRule"/>
</dbReference>
<keyword evidence="8" id="KW-0585">Phenylalanine catabolism</keyword>
<feature type="binding site" evidence="11">
    <location>
        <position position="367"/>
    </location>
    <ligand>
        <name>homogentisate</name>
        <dbReference type="ChEBI" id="CHEBI:16169"/>
    </ligand>
</feature>
<evidence type="ECO:0000256" key="8">
    <source>
        <dbReference type="ARBA" id="ARBA00023232"/>
    </source>
</evidence>
<evidence type="ECO:0000259" key="13">
    <source>
        <dbReference type="Pfam" id="PF20510"/>
    </source>
</evidence>
<name>A0A1W6MXZ7_9HYPH</name>
<evidence type="ECO:0000256" key="9">
    <source>
        <dbReference type="NCBIfam" id="TIGR01015"/>
    </source>
</evidence>
<evidence type="ECO:0000256" key="5">
    <source>
        <dbReference type="ARBA" id="ARBA00022964"/>
    </source>
</evidence>
<keyword evidence="15" id="KW-1185">Reference proteome</keyword>
<dbReference type="GO" id="GO:0004411">
    <property type="term" value="F:homogentisate 1,2-dioxygenase activity"/>
    <property type="evidence" value="ECO:0007669"/>
    <property type="project" value="UniProtKB-UniRule"/>
</dbReference>
<evidence type="ECO:0000256" key="7">
    <source>
        <dbReference type="ARBA" id="ARBA00023004"/>
    </source>
</evidence>
<evidence type="ECO:0000256" key="2">
    <source>
        <dbReference type="ARBA" id="ARBA00007757"/>
    </source>
</evidence>
<evidence type="ECO:0000256" key="1">
    <source>
        <dbReference type="ARBA" id="ARBA00001962"/>
    </source>
</evidence>
<keyword evidence="6" id="KW-0560">Oxidoreductase</keyword>
<feature type="binding site" evidence="11">
    <location>
        <position position="337"/>
    </location>
    <ligand>
        <name>Fe cation</name>
        <dbReference type="ChEBI" id="CHEBI:24875"/>
    </ligand>
</feature>